<proteinExistence type="inferred from homology"/>
<dbReference type="AlphaFoldDB" id="A0A9J6ZG75"/>
<protein>
    <submittedName>
        <fullName evidence="2">ROK family protein</fullName>
    </submittedName>
</protein>
<sequence>MNRILAADIGGTKTKIAICCMLDGSIEAYRDYDTDSQLGGPAVIKKLIAHLSEYEGYDAIAISTAGQVNVDEGYIIYANENIPQYTGMRLRDILEEAFHVPVRVENDVNAAALGEANYGAGKGTEHFICLTYGTGIGGAIVIDREIYRGASGSAAEFGHILTHPLEEVQQGNSMPYYESYASTSALVSFAQQVNPNWNSGKIIYELWEQGEEEIGPIVERWTDEVASGLASLVHIFNPSLIVLGGGIMERKAIIEIIVRKTKRLVMSSFSQVQIVPAMLGNRAGLLGASSMYLSK</sequence>
<comment type="similarity">
    <text evidence="1">Belongs to the ROK (NagC/XylR) family.</text>
</comment>
<dbReference type="CDD" id="cd24068">
    <property type="entry name" value="ASKHA_NBD_ROK_FnNanK-like"/>
    <property type="match status" value="1"/>
</dbReference>
<dbReference type="InterPro" id="IPR000600">
    <property type="entry name" value="ROK"/>
</dbReference>
<accession>A0A9J6ZG75</accession>
<dbReference type="SUPFAM" id="SSF53067">
    <property type="entry name" value="Actin-like ATPase domain"/>
    <property type="match status" value="1"/>
</dbReference>
<dbReference type="PANTHER" id="PTHR18964">
    <property type="entry name" value="ROK (REPRESSOR, ORF, KINASE) FAMILY"/>
    <property type="match status" value="1"/>
</dbReference>
<dbReference type="EMBL" id="CP097899">
    <property type="protein sequence ID" value="URN95036.1"/>
    <property type="molecule type" value="Genomic_DNA"/>
</dbReference>
<dbReference type="PANTHER" id="PTHR18964:SF165">
    <property type="entry name" value="BETA-GLUCOSIDE KINASE"/>
    <property type="match status" value="1"/>
</dbReference>
<evidence type="ECO:0000313" key="2">
    <source>
        <dbReference type="EMBL" id="URN95036.1"/>
    </source>
</evidence>
<gene>
    <name evidence="2" type="ORF">NAG76_01910</name>
</gene>
<dbReference type="InterPro" id="IPR043129">
    <property type="entry name" value="ATPase_NBD"/>
</dbReference>
<evidence type="ECO:0000313" key="3">
    <source>
        <dbReference type="Proteomes" id="UP001056756"/>
    </source>
</evidence>
<name>A0A9J6ZG75_9BACL</name>
<evidence type="ECO:0000256" key="1">
    <source>
        <dbReference type="ARBA" id="ARBA00006479"/>
    </source>
</evidence>
<reference evidence="2" key="1">
    <citation type="submission" date="2022-05" db="EMBL/GenBank/DDBJ databases">
        <title>Novel bacterial taxa in a minimal lignocellulolytic consortium and its capacity to transform plastics disclosed by genome-resolved metagenomics.</title>
        <authorList>
            <person name="Rodriguez C.A.D."/>
            <person name="Diaz-Garcia L."/>
            <person name="Herrera K."/>
            <person name="Tarazona N.A."/>
            <person name="Sproer C."/>
            <person name="Overmann J."/>
            <person name="Jimenez D.J."/>
        </authorList>
    </citation>
    <scope>NUCLEOTIDE SEQUENCE</scope>
    <source>
        <strain evidence="2">MAG5</strain>
    </source>
</reference>
<dbReference type="Gene3D" id="3.30.420.40">
    <property type="match status" value="2"/>
</dbReference>
<dbReference type="Proteomes" id="UP001056756">
    <property type="component" value="Chromosome"/>
</dbReference>
<dbReference type="Pfam" id="PF00480">
    <property type="entry name" value="ROK"/>
    <property type="match status" value="1"/>
</dbReference>
<dbReference type="KEGG" id="plig:NAG76_01910"/>
<organism evidence="2 3">
    <name type="scientific">Candidatus Pristimantibacillus lignocellulolyticus</name>
    <dbReference type="NCBI Taxonomy" id="2994561"/>
    <lineage>
        <taxon>Bacteria</taxon>
        <taxon>Bacillati</taxon>
        <taxon>Bacillota</taxon>
        <taxon>Bacilli</taxon>
        <taxon>Bacillales</taxon>
        <taxon>Paenibacillaceae</taxon>
        <taxon>Candidatus Pristimantibacillus</taxon>
    </lineage>
</organism>